<dbReference type="AlphaFoldDB" id="W0AA97"/>
<name>W0AA97_9SPHN</name>
<reference evidence="1 2" key="1">
    <citation type="submission" date="2013-07" db="EMBL/GenBank/DDBJ databases">
        <title>Completed genome of Sphingomonas sanxanigenens NX02.</title>
        <authorList>
            <person name="Ma T."/>
            <person name="Huang H."/>
            <person name="Wu M."/>
            <person name="Li X."/>
            <person name="Li G."/>
        </authorList>
    </citation>
    <scope>NUCLEOTIDE SEQUENCE [LARGE SCALE GENOMIC DNA]</scope>
    <source>
        <strain evidence="1 2">NX02</strain>
    </source>
</reference>
<proteinExistence type="predicted"/>
<gene>
    <name evidence="1" type="ORF">NX02_04150</name>
</gene>
<keyword evidence="2" id="KW-1185">Reference proteome</keyword>
<protein>
    <submittedName>
        <fullName evidence="1">Uncharacterized protein</fullName>
    </submittedName>
</protein>
<dbReference type="HOGENOM" id="CLU_3066333_0_0_5"/>
<sequence>MASFTGPASQREPFSNAMRWVKSGVETMNRLSPAAGATAKCTVPPASSASVTA</sequence>
<organism evidence="1 2">
    <name type="scientific">Sphingomonas sanxanigenens DSM 19645 = NX02</name>
    <dbReference type="NCBI Taxonomy" id="1123269"/>
    <lineage>
        <taxon>Bacteria</taxon>
        <taxon>Pseudomonadati</taxon>
        <taxon>Pseudomonadota</taxon>
        <taxon>Alphaproteobacteria</taxon>
        <taxon>Sphingomonadales</taxon>
        <taxon>Sphingomonadaceae</taxon>
        <taxon>Sphingomonas</taxon>
    </lineage>
</organism>
<dbReference type="EMBL" id="CP006644">
    <property type="protein sequence ID" value="AHE52580.1"/>
    <property type="molecule type" value="Genomic_DNA"/>
</dbReference>
<dbReference type="Proteomes" id="UP000018851">
    <property type="component" value="Chromosome"/>
</dbReference>
<dbReference type="KEGG" id="ssan:NX02_04150"/>
<accession>W0AA97</accession>
<dbReference type="STRING" id="1123269.NX02_04150"/>
<evidence type="ECO:0000313" key="1">
    <source>
        <dbReference type="EMBL" id="AHE52580.1"/>
    </source>
</evidence>
<evidence type="ECO:0000313" key="2">
    <source>
        <dbReference type="Proteomes" id="UP000018851"/>
    </source>
</evidence>